<keyword evidence="4" id="KW-1185">Reference proteome</keyword>
<feature type="compositionally biased region" description="Low complexity" evidence="1">
    <location>
        <begin position="92"/>
        <end position="108"/>
    </location>
</feature>
<sequence>MEDWQLPFEHMPAQPGAGAAVVWLNGTNSESTYCCNPVHVNRTSSEKFCSSINGSPQSSFSVADGYIIPGVAGLSSFARESNTTSSIVANETGTATRTGSSTTSNDSRGVAIGVGVGVPLGVIALFTTAWAL</sequence>
<feature type="region of interest" description="Disordered" evidence="1">
    <location>
        <begin position="88"/>
        <end position="108"/>
    </location>
</feature>
<dbReference type="AlphaFoldDB" id="A0AAD6DUD3"/>
<keyword evidence="2" id="KW-1133">Transmembrane helix</keyword>
<dbReference type="RefSeq" id="XP_056749899.1">
    <property type="nucleotide sequence ID" value="XM_056901231.1"/>
</dbReference>
<reference evidence="3" key="1">
    <citation type="journal article" date="2023" name="IMA Fungus">
        <title>Comparative genomic study of the Penicillium genus elucidates a diverse pangenome and 15 lateral gene transfer events.</title>
        <authorList>
            <person name="Petersen C."/>
            <person name="Sorensen T."/>
            <person name="Nielsen M.R."/>
            <person name="Sondergaard T.E."/>
            <person name="Sorensen J.L."/>
            <person name="Fitzpatrick D.A."/>
            <person name="Frisvad J.C."/>
            <person name="Nielsen K.L."/>
        </authorList>
    </citation>
    <scope>NUCLEOTIDE SEQUENCE</scope>
    <source>
        <strain evidence="3">IBT 12815</strain>
    </source>
</reference>
<dbReference type="Proteomes" id="UP001213799">
    <property type="component" value="Unassembled WGS sequence"/>
</dbReference>
<gene>
    <name evidence="3" type="ORF">N7537_010177</name>
</gene>
<keyword evidence="2" id="KW-0472">Membrane</keyword>
<proteinExistence type="predicted"/>
<keyword evidence="2" id="KW-0812">Transmembrane</keyword>
<accession>A0AAD6DUD3</accession>
<protein>
    <submittedName>
        <fullName evidence="3">Uncharacterized protein</fullName>
    </submittedName>
</protein>
<name>A0AAD6DUD3_9EURO</name>
<evidence type="ECO:0000256" key="1">
    <source>
        <dbReference type="SAM" id="MobiDB-lite"/>
    </source>
</evidence>
<organism evidence="3 4">
    <name type="scientific">Penicillium hordei</name>
    <dbReference type="NCBI Taxonomy" id="40994"/>
    <lineage>
        <taxon>Eukaryota</taxon>
        <taxon>Fungi</taxon>
        <taxon>Dikarya</taxon>
        <taxon>Ascomycota</taxon>
        <taxon>Pezizomycotina</taxon>
        <taxon>Eurotiomycetes</taxon>
        <taxon>Eurotiomycetidae</taxon>
        <taxon>Eurotiales</taxon>
        <taxon>Aspergillaceae</taxon>
        <taxon>Penicillium</taxon>
    </lineage>
</organism>
<dbReference type="EMBL" id="JAQJAE010000005">
    <property type="protein sequence ID" value="KAJ5593273.1"/>
    <property type="molecule type" value="Genomic_DNA"/>
</dbReference>
<evidence type="ECO:0000313" key="3">
    <source>
        <dbReference type="EMBL" id="KAJ5593273.1"/>
    </source>
</evidence>
<evidence type="ECO:0000313" key="4">
    <source>
        <dbReference type="Proteomes" id="UP001213799"/>
    </source>
</evidence>
<comment type="caution">
    <text evidence="3">The sequence shown here is derived from an EMBL/GenBank/DDBJ whole genome shotgun (WGS) entry which is preliminary data.</text>
</comment>
<evidence type="ECO:0000256" key="2">
    <source>
        <dbReference type="SAM" id="Phobius"/>
    </source>
</evidence>
<reference evidence="3" key="2">
    <citation type="submission" date="2023-01" db="EMBL/GenBank/DDBJ databases">
        <authorList>
            <person name="Petersen C."/>
        </authorList>
    </citation>
    <scope>NUCLEOTIDE SEQUENCE</scope>
    <source>
        <strain evidence="3">IBT 12815</strain>
    </source>
</reference>
<dbReference type="GeneID" id="81591473"/>
<feature type="transmembrane region" description="Helical" evidence="2">
    <location>
        <begin position="110"/>
        <end position="131"/>
    </location>
</feature>